<dbReference type="PANTHER" id="PTHR14609:SF1">
    <property type="entry name" value="ORC UBIQUITIN LIGASE 1"/>
    <property type="match status" value="1"/>
</dbReference>
<reference evidence="8 9" key="1">
    <citation type="submission" date="2019-04" db="EMBL/GenBank/DDBJ databases">
        <authorList>
            <consortium name="Wellcome Sanger Institute Data Sharing"/>
        </authorList>
    </citation>
    <scope>NUCLEOTIDE SEQUENCE [LARGE SCALE GENOMIC DNA]</scope>
</reference>
<dbReference type="GeneTree" id="ENSGT00390000013512"/>
<feature type="compositionally biased region" description="Basic and acidic residues" evidence="6">
    <location>
        <begin position="460"/>
        <end position="476"/>
    </location>
</feature>
<organism evidence="8 9">
    <name type="scientific">Scleropages formosus</name>
    <name type="common">Asian bonytongue</name>
    <name type="synonym">Osteoglossum formosum</name>
    <dbReference type="NCBI Taxonomy" id="113540"/>
    <lineage>
        <taxon>Eukaryota</taxon>
        <taxon>Metazoa</taxon>
        <taxon>Chordata</taxon>
        <taxon>Craniata</taxon>
        <taxon>Vertebrata</taxon>
        <taxon>Euteleostomi</taxon>
        <taxon>Actinopterygii</taxon>
        <taxon>Neopterygii</taxon>
        <taxon>Teleostei</taxon>
        <taxon>Osteoglossocephala</taxon>
        <taxon>Osteoglossomorpha</taxon>
        <taxon>Osteoglossiformes</taxon>
        <taxon>Osteoglossidae</taxon>
        <taxon>Scleropages</taxon>
    </lineage>
</organism>
<evidence type="ECO:0000256" key="1">
    <source>
        <dbReference type="ARBA" id="ARBA00022723"/>
    </source>
</evidence>
<evidence type="ECO:0000256" key="4">
    <source>
        <dbReference type="PROSITE-ProRule" id="PRU00175"/>
    </source>
</evidence>
<feature type="domain" description="RING-type" evidence="7">
    <location>
        <begin position="19"/>
        <end position="57"/>
    </location>
</feature>
<keyword evidence="9" id="KW-1185">Reference proteome</keyword>
<dbReference type="InterPro" id="IPR039209">
    <property type="entry name" value="OBI1"/>
</dbReference>
<dbReference type="GO" id="GO:0008270">
    <property type="term" value="F:zinc ion binding"/>
    <property type="evidence" value="ECO:0007669"/>
    <property type="project" value="UniProtKB-KW"/>
</dbReference>
<dbReference type="RefSeq" id="XP_018598564.1">
    <property type="nucleotide sequence ID" value="XM_018743048.2"/>
</dbReference>
<evidence type="ECO:0000313" key="9">
    <source>
        <dbReference type="Proteomes" id="UP000694397"/>
    </source>
</evidence>
<evidence type="ECO:0000259" key="7">
    <source>
        <dbReference type="PROSITE" id="PS50089"/>
    </source>
</evidence>
<dbReference type="CDD" id="cd14686">
    <property type="entry name" value="bZIP"/>
    <property type="match status" value="1"/>
</dbReference>
<keyword evidence="1" id="KW-0479">Metal-binding</keyword>
<keyword evidence="5" id="KW-0175">Coiled coil</keyword>
<dbReference type="PANTHER" id="PTHR14609">
    <property type="entry name" value="RING FINGER PROTEIN 219"/>
    <property type="match status" value="1"/>
</dbReference>
<gene>
    <name evidence="8" type="primary">OBI1</name>
</gene>
<dbReference type="GO" id="GO:0006275">
    <property type="term" value="P:regulation of DNA replication"/>
    <property type="evidence" value="ECO:0007669"/>
    <property type="project" value="InterPro"/>
</dbReference>
<dbReference type="KEGG" id="sfm:108928861"/>
<feature type="region of interest" description="Disordered" evidence="6">
    <location>
        <begin position="452"/>
        <end position="479"/>
    </location>
</feature>
<dbReference type="InterPro" id="IPR013083">
    <property type="entry name" value="Znf_RING/FYVE/PHD"/>
</dbReference>
<dbReference type="AlphaFoldDB" id="A0A8C9UZ81"/>
<dbReference type="CTD" id="79596"/>
<dbReference type="GO" id="GO:0004842">
    <property type="term" value="F:ubiquitin-protein transferase activity"/>
    <property type="evidence" value="ECO:0007669"/>
    <property type="project" value="InterPro"/>
</dbReference>
<dbReference type="Pfam" id="PF13923">
    <property type="entry name" value="zf-C3HC4_2"/>
    <property type="match status" value="1"/>
</dbReference>
<feature type="coiled-coil region" evidence="5">
    <location>
        <begin position="90"/>
        <end position="131"/>
    </location>
</feature>
<keyword evidence="3" id="KW-0862">Zinc</keyword>
<sequence>MAQTSIQNVTVSLTLPISCQICLGKVRHPVICGNYHVFCSTCIEVWLKKANQCPTCRTPITPENPCREIIGATTEHESNDTYSMKKKLRKTRSVLLLREYEDEIDSLQKENEELRSRNLTLEEQLKTALGSSSFQVSDKSEDVKQSFEGGRIDPHFLEEWTRNLAAATELQEKLQVEIEKLKEANKTLRTQNVDLVRENSYLKAEVASRSPQKFGRYTVAALEAKISQYERDLKHLQKALERTDKYIEELEAQVSESQMTSDKTAAVKNSGYVLQEMMNEHQAEEGVAGQGHCTMTGYTKTVTMKDSLGDVESSSVSIKGTSADSSGPCDFFLTSKTLMTGIFCDKNGLEQNFTPEKTEHVSSMEHSIPSTPSSPFSCLTLKSPSICNDQQARRKPLSYLRKLSFDDCSSGLSAAALKNSVTPSCASGISTDHKSALKSSSPVCWEACTQKSPRSSCFSEPDKHPKDRKKDQRQRTSIDASMDATYLDKVYELDSVISEGESSKSLHYPFSLIQHPDFDISFVPQLDTTMKFMTHSGSSLLETEKVHVVSSSELCMKGTHNPQNVSIAENTRLTQNALEVSSVRREDTIVTGSQIGHVWLMDRKSDLPFCPHGLHGMEAESTLLSSPSDFHFSQDKILNQNCAESENAAGNQTKAKSTKRQTLACTDNSASPSKISKVP</sequence>
<evidence type="ECO:0000256" key="5">
    <source>
        <dbReference type="SAM" id="Coils"/>
    </source>
</evidence>
<feature type="region of interest" description="Disordered" evidence="6">
    <location>
        <begin position="646"/>
        <end position="679"/>
    </location>
</feature>
<dbReference type="OrthoDB" id="6105938at2759"/>
<reference evidence="8" key="3">
    <citation type="submission" date="2025-09" db="UniProtKB">
        <authorList>
            <consortium name="Ensembl"/>
        </authorList>
    </citation>
    <scope>IDENTIFICATION</scope>
</reference>
<dbReference type="Gene3D" id="3.30.40.10">
    <property type="entry name" value="Zinc/RING finger domain, C3HC4 (zinc finger)"/>
    <property type="match status" value="1"/>
</dbReference>
<evidence type="ECO:0000256" key="3">
    <source>
        <dbReference type="ARBA" id="ARBA00022833"/>
    </source>
</evidence>
<dbReference type="GeneID" id="108928861"/>
<evidence type="ECO:0000256" key="2">
    <source>
        <dbReference type="ARBA" id="ARBA00022771"/>
    </source>
</evidence>
<reference evidence="8" key="2">
    <citation type="submission" date="2025-08" db="UniProtKB">
        <authorList>
            <consortium name="Ensembl"/>
        </authorList>
    </citation>
    <scope>IDENTIFICATION</scope>
</reference>
<dbReference type="InterPro" id="IPR035691">
    <property type="entry name" value="OBI1_RING-HC"/>
</dbReference>
<dbReference type="Proteomes" id="UP000694397">
    <property type="component" value="Chromosome 12"/>
</dbReference>
<protein>
    <submittedName>
        <fullName evidence="8">ORC ubiquitin ligase 1</fullName>
    </submittedName>
</protein>
<dbReference type="CDD" id="cd16562">
    <property type="entry name" value="RING-HC_RNF219"/>
    <property type="match status" value="1"/>
</dbReference>
<keyword evidence="2 4" id="KW-0863">Zinc-finger</keyword>
<dbReference type="Ensembl" id="ENSSFOT00015008192.2">
    <property type="protein sequence ID" value="ENSSFOP00015008076.1"/>
    <property type="gene ID" value="ENSSFOG00015005285.2"/>
</dbReference>
<evidence type="ECO:0000256" key="6">
    <source>
        <dbReference type="SAM" id="MobiDB-lite"/>
    </source>
</evidence>
<dbReference type="InterPro" id="IPR001841">
    <property type="entry name" value="Znf_RING"/>
</dbReference>
<name>A0A8C9UZ81_SCLFO</name>
<feature type="coiled-coil region" evidence="5">
    <location>
        <begin position="157"/>
        <end position="253"/>
    </location>
</feature>
<dbReference type="PROSITE" id="PS50089">
    <property type="entry name" value="ZF_RING_2"/>
    <property type="match status" value="1"/>
</dbReference>
<evidence type="ECO:0000313" key="8">
    <source>
        <dbReference type="Ensembl" id="ENSSFOP00015008076.1"/>
    </source>
</evidence>
<accession>A0A8C9UZ81</accession>
<dbReference type="SUPFAM" id="SSF57850">
    <property type="entry name" value="RING/U-box"/>
    <property type="match status" value="1"/>
</dbReference>
<dbReference type="GO" id="GO:0006513">
    <property type="term" value="P:protein monoubiquitination"/>
    <property type="evidence" value="ECO:0007669"/>
    <property type="project" value="InterPro"/>
</dbReference>
<proteinExistence type="predicted"/>